<organism evidence="7 8">
    <name type="scientific">Paraglaciecola psychrophila 170</name>
    <dbReference type="NCBI Taxonomy" id="1129794"/>
    <lineage>
        <taxon>Bacteria</taxon>
        <taxon>Pseudomonadati</taxon>
        <taxon>Pseudomonadota</taxon>
        <taxon>Gammaproteobacteria</taxon>
        <taxon>Alteromonadales</taxon>
        <taxon>Alteromonadaceae</taxon>
        <taxon>Paraglaciecola</taxon>
    </lineage>
</organism>
<dbReference type="eggNOG" id="COG3713">
    <property type="taxonomic scope" value="Bacteria"/>
</dbReference>
<comment type="similarity">
    <text evidence="2">Belongs to the MipA/OmpV family.</text>
</comment>
<keyword evidence="8" id="KW-1185">Reference proteome</keyword>
<evidence type="ECO:0008006" key="9">
    <source>
        <dbReference type="Google" id="ProtNLM"/>
    </source>
</evidence>
<feature type="signal peptide" evidence="6">
    <location>
        <begin position="1"/>
        <end position="25"/>
    </location>
</feature>
<comment type="subcellular location">
    <subcellularLocation>
        <location evidence="1">Cell outer membrane</location>
    </subcellularLocation>
</comment>
<evidence type="ECO:0000256" key="3">
    <source>
        <dbReference type="ARBA" id="ARBA00022729"/>
    </source>
</evidence>
<dbReference type="InterPro" id="IPR010583">
    <property type="entry name" value="MipA"/>
</dbReference>
<evidence type="ECO:0000256" key="5">
    <source>
        <dbReference type="ARBA" id="ARBA00023237"/>
    </source>
</evidence>
<reference evidence="7 8" key="1">
    <citation type="journal article" date="2013" name="Genome Announc.">
        <title>Complete Genome Sequence of Glaciecola psychrophila Strain 170T.</title>
        <authorList>
            <person name="Yin J."/>
            <person name="Chen J."/>
            <person name="Liu G."/>
            <person name="Yu Y."/>
            <person name="Song L."/>
            <person name="Wang X."/>
            <person name="Qu X."/>
        </authorList>
    </citation>
    <scope>NUCLEOTIDE SEQUENCE [LARGE SCALE GENOMIC DNA]</scope>
    <source>
        <strain evidence="7 8">170</strain>
    </source>
</reference>
<sequence length="251" mass="27785">MMSNKFVGTLLLSTIAITASTAALAKKPENLWGLGLGAVISDQGYIGVSNVVTPVPVIYYQTENFQLLGPNFSYKLAGMSDLTFSITGQLRFDGFEEDDSDVFIGMDDRSGSFDLGLLVDYETNLGDFSAEFITDATNEHKGNEFSLTYSKSYDFETYSIKPYLTLTRQSEDIIDYYYGVHANEVTQNRALYLGEATTNAEIGVQANWRVGQHHNFITYASHTVYGSEIKDSPLIDASGSVNVILAYMYVF</sequence>
<dbReference type="HOGENOM" id="CLU_063465_1_1_6"/>
<evidence type="ECO:0000313" key="8">
    <source>
        <dbReference type="Proteomes" id="UP000011864"/>
    </source>
</evidence>
<evidence type="ECO:0000313" key="7">
    <source>
        <dbReference type="EMBL" id="AGH46553.1"/>
    </source>
</evidence>
<dbReference type="KEGG" id="gps:C427_4451"/>
<gene>
    <name evidence="7" type="ORF">C427_4451</name>
</gene>
<dbReference type="Pfam" id="PF06629">
    <property type="entry name" value="MipA"/>
    <property type="match status" value="1"/>
</dbReference>
<accession>K7A9Y6</accession>
<dbReference type="EMBL" id="CP003837">
    <property type="protein sequence ID" value="AGH46553.1"/>
    <property type="molecule type" value="Genomic_DNA"/>
</dbReference>
<evidence type="ECO:0000256" key="2">
    <source>
        <dbReference type="ARBA" id="ARBA00005722"/>
    </source>
</evidence>
<keyword evidence="3 6" id="KW-0732">Signal</keyword>
<feature type="chain" id="PRO_5003898992" description="MltA-interacting MipA family protein" evidence="6">
    <location>
        <begin position="26"/>
        <end position="251"/>
    </location>
</feature>
<name>K7A9Y6_9ALTE</name>
<dbReference type="STRING" id="1129794.C427_4451"/>
<dbReference type="PANTHER" id="PTHR38776:SF1">
    <property type="entry name" value="MLTA-INTERACTING PROTEIN-RELATED"/>
    <property type="match status" value="1"/>
</dbReference>
<evidence type="ECO:0000256" key="6">
    <source>
        <dbReference type="SAM" id="SignalP"/>
    </source>
</evidence>
<evidence type="ECO:0000256" key="1">
    <source>
        <dbReference type="ARBA" id="ARBA00004442"/>
    </source>
</evidence>
<protein>
    <recommendedName>
        <fullName evidence="9">MltA-interacting MipA family protein</fullName>
    </recommendedName>
</protein>
<keyword evidence="5" id="KW-0998">Cell outer membrane</keyword>
<dbReference type="GO" id="GO:0009279">
    <property type="term" value="C:cell outer membrane"/>
    <property type="evidence" value="ECO:0007669"/>
    <property type="project" value="UniProtKB-SubCell"/>
</dbReference>
<evidence type="ECO:0000256" key="4">
    <source>
        <dbReference type="ARBA" id="ARBA00023136"/>
    </source>
</evidence>
<proteinExistence type="inferred from homology"/>
<dbReference type="RefSeq" id="WP_007640902.1">
    <property type="nucleotide sequence ID" value="NC_020514.1"/>
</dbReference>
<dbReference type="Proteomes" id="UP000011864">
    <property type="component" value="Chromosome"/>
</dbReference>
<dbReference type="PATRIC" id="fig|1129794.4.peg.4432"/>
<dbReference type="AlphaFoldDB" id="K7A9Y6"/>
<dbReference type="OrthoDB" id="8562138at2"/>
<keyword evidence="4" id="KW-0472">Membrane</keyword>
<dbReference type="PANTHER" id="PTHR38776">
    <property type="entry name" value="MLTA-INTERACTING PROTEIN-RELATED"/>
    <property type="match status" value="1"/>
</dbReference>